<accession>A0A0Q9Z3N9</accession>
<sequence length="194" mass="22813">MMHPDTELRFINEKVGYGVVATKFIPEGTITWVQDDLDHVFYTSQVEKLHPKSAQMLEKYAFRNRFGDLVLCWDLAKYVNHSFNSNCFSTAYGFEIAVRDIQVGEELTDDYGYLNLDEVFEPFRENTSRTKVYPDDLVNYHKEWDGILQKSILKFEKVYQPLIDLVSEGIQLELQKILLGEKEMDSILNLYYQR</sequence>
<dbReference type="EMBL" id="LKTP01000035">
    <property type="protein sequence ID" value="KRG27468.1"/>
    <property type="molecule type" value="Genomic_DNA"/>
</dbReference>
<keyword evidence="2" id="KW-0489">Methyltransferase</keyword>
<proteinExistence type="predicted"/>
<dbReference type="InterPro" id="IPR046341">
    <property type="entry name" value="SET_dom_sf"/>
</dbReference>
<dbReference type="AlphaFoldDB" id="A0A0Q9Z3N9"/>
<keyword evidence="3" id="KW-1185">Reference proteome</keyword>
<dbReference type="Gene3D" id="2.170.270.10">
    <property type="entry name" value="SET domain"/>
    <property type="match status" value="1"/>
</dbReference>
<dbReference type="Pfam" id="PF00856">
    <property type="entry name" value="SET"/>
    <property type="match status" value="1"/>
</dbReference>
<comment type="caution">
    <text evidence="2">The sequence shown here is derived from an EMBL/GenBank/DDBJ whole genome shotgun (WGS) entry which is preliminary data.</text>
</comment>
<dbReference type="Proteomes" id="UP000051643">
    <property type="component" value="Unassembled WGS sequence"/>
</dbReference>
<evidence type="ECO:0000313" key="2">
    <source>
        <dbReference type="EMBL" id="KRG27468.1"/>
    </source>
</evidence>
<keyword evidence="2" id="KW-0808">Transferase</keyword>
<dbReference type="CDD" id="cd08161">
    <property type="entry name" value="SET"/>
    <property type="match status" value="1"/>
</dbReference>
<feature type="domain" description="SET" evidence="1">
    <location>
        <begin position="4"/>
        <end position="112"/>
    </location>
</feature>
<dbReference type="InterPro" id="IPR001214">
    <property type="entry name" value="SET_dom"/>
</dbReference>
<reference evidence="2" key="1">
    <citation type="submission" date="2015-10" db="EMBL/GenBank/DDBJ databases">
        <title>Draft genome sequence of Salegentibacter mishustinae KCTC 12263.</title>
        <authorList>
            <person name="Lin W."/>
            <person name="Zheng Q."/>
        </authorList>
    </citation>
    <scope>NUCLEOTIDE SEQUENCE [LARGE SCALE GENOMIC DNA]</scope>
    <source>
        <strain evidence="2">KCTC 12263</strain>
    </source>
</reference>
<dbReference type="PROSITE" id="PS50280">
    <property type="entry name" value="SET"/>
    <property type="match status" value="1"/>
</dbReference>
<name>A0A0Q9Z3N9_9FLAO</name>
<gene>
    <name evidence="2" type="ORF">APR42_10325</name>
</gene>
<organism evidence="2 3">
    <name type="scientific">Salegentibacter mishustinae</name>
    <dbReference type="NCBI Taxonomy" id="270918"/>
    <lineage>
        <taxon>Bacteria</taxon>
        <taxon>Pseudomonadati</taxon>
        <taxon>Bacteroidota</taxon>
        <taxon>Flavobacteriia</taxon>
        <taxon>Flavobacteriales</taxon>
        <taxon>Flavobacteriaceae</taxon>
        <taxon>Salegentibacter</taxon>
    </lineage>
</organism>
<evidence type="ECO:0000259" key="1">
    <source>
        <dbReference type="PROSITE" id="PS50280"/>
    </source>
</evidence>
<dbReference type="GO" id="GO:0008168">
    <property type="term" value="F:methyltransferase activity"/>
    <property type="evidence" value="ECO:0007669"/>
    <property type="project" value="UniProtKB-KW"/>
</dbReference>
<dbReference type="STRING" id="270918.APR42_10325"/>
<dbReference type="GO" id="GO:0032259">
    <property type="term" value="P:methylation"/>
    <property type="evidence" value="ECO:0007669"/>
    <property type="project" value="UniProtKB-KW"/>
</dbReference>
<dbReference type="OrthoDB" id="166979at2"/>
<dbReference type="RefSeq" id="WP_057482818.1">
    <property type="nucleotide sequence ID" value="NZ_BMWR01000005.1"/>
</dbReference>
<protein>
    <submittedName>
        <fullName evidence="2">Lysine methyltransferase</fullName>
    </submittedName>
</protein>
<evidence type="ECO:0000313" key="3">
    <source>
        <dbReference type="Proteomes" id="UP000051643"/>
    </source>
</evidence>
<dbReference type="SUPFAM" id="SSF82199">
    <property type="entry name" value="SET domain"/>
    <property type="match status" value="1"/>
</dbReference>
<dbReference type="SMART" id="SM00317">
    <property type="entry name" value="SET"/>
    <property type="match status" value="1"/>
</dbReference>